<keyword evidence="2" id="KW-1185">Reference proteome</keyword>
<gene>
    <name evidence="1" type="ORF">MRSR164_08195</name>
</gene>
<dbReference type="Proteomes" id="UP001349262">
    <property type="component" value="Unassembled WGS sequence"/>
</dbReference>
<reference evidence="1 2" key="1">
    <citation type="journal article" date="2012" name="Genet. Mol. Biol.">
        <title>Analysis of 16S rRNA and mxaF genes revealing insights into Methylobacterium niche-specific plant association.</title>
        <authorList>
            <person name="Dourado M.N."/>
            <person name="Andreote F.D."/>
            <person name="Dini-Andreote F."/>
            <person name="Conti R."/>
            <person name="Araujo J.M."/>
            <person name="Araujo W.L."/>
        </authorList>
    </citation>
    <scope>NUCLEOTIDE SEQUENCE [LARGE SCALE GENOMIC DNA]</scope>
    <source>
        <strain evidence="1 2">SR1.6/4</strain>
    </source>
</reference>
<organism evidence="1 2">
    <name type="scientific">Methylobacterium radiotolerans</name>
    <dbReference type="NCBI Taxonomy" id="31998"/>
    <lineage>
        <taxon>Bacteria</taxon>
        <taxon>Pseudomonadati</taxon>
        <taxon>Pseudomonadota</taxon>
        <taxon>Alphaproteobacteria</taxon>
        <taxon>Hyphomicrobiales</taxon>
        <taxon>Methylobacteriaceae</taxon>
        <taxon>Methylobacterium</taxon>
    </lineage>
</organism>
<protein>
    <submittedName>
        <fullName evidence="1">Uncharacterized protein</fullName>
    </submittedName>
</protein>
<sequence>MLRTSFPQEAVGHAHALIGAYETAHSGLSRITHEFRCDLRSALDRLGPHALPYLRIVRSDLEGRAVQARKAWPLWIDRLTDRMTDRRLIASRALLDAVDREADARGLVLSLPVSLEKRASGDR</sequence>
<evidence type="ECO:0000313" key="1">
    <source>
        <dbReference type="EMBL" id="MEE7456761.1"/>
    </source>
</evidence>
<evidence type="ECO:0000313" key="2">
    <source>
        <dbReference type="Proteomes" id="UP001349262"/>
    </source>
</evidence>
<proteinExistence type="predicted"/>
<name>A0ABU7T898_9HYPH</name>
<comment type="caution">
    <text evidence="1">The sequence shown here is derived from an EMBL/GenBank/DDBJ whole genome shotgun (WGS) entry which is preliminary data.</text>
</comment>
<dbReference type="EMBL" id="MLBY01000004">
    <property type="protein sequence ID" value="MEE7456761.1"/>
    <property type="molecule type" value="Genomic_DNA"/>
</dbReference>
<accession>A0ABU7T898</accession>